<dbReference type="Proteomes" id="UP001054837">
    <property type="component" value="Unassembled WGS sequence"/>
</dbReference>
<feature type="region of interest" description="Disordered" evidence="1">
    <location>
        <begin position="30"/>
        <end position="57"/>
    </location>
</feature>
<protein>
    <submittedName>
        <fullName evidence="2">Uncharacterized protein</fullName>
    </submittedName>
</protein>
<name>A0AAV4V4N4_9ARAC</name>
<evidence type="ECO:0000313" key="3">
    <source>
        <dbReference type="Proteomes" id="UP001054837"/>
    </source>
</evidence>
<organism evidence="2 3">
    <name type="scientific">Caerostris darwini</name>
    <dbReference type="NCBI Taxonomy" id="1538125"/>
    <lineage>
        <taxon>Eukaryota</taxon>
        <taxon>Metazoa</taxon>
        <taxon>Ecdysozoa</taxon>
        <taxon>Arthropoda</taxon>
        <taxon>Chelicerata</taxon>
        <taxon>Arachnida</taxon>
        <taxon>Araneae</taxon>
        <taxon>Araneomorphae</taxon>
        <taxon>Entelegynae</taxon>
        <taxon>Araneoidea</taxon>
        <taxon>Araneidae</taxon>
        <taxon>Caerostris</taxon>
    </lineage>
</organism>
<reference evidence="2 3" key="1">
    <citation type="submission" date="2021-06" db="EMBL/GenBank/DDBJ databases">
        <title>Caerostris darwini draft genome.</title>
        <authorList>
            <person name="Kono N."/>
            <person name="Arakawa K."/>
        </authorList>
    </citation>
    <scope>NUCLEOTIDE SEQUENCE [LARGE SCALE GENOMIC DNA]</scope>
</reference>
<evidence type="ECO:0000256" key="1">
    <source>
        <dbReference type="SAM" id="MobiDB-lite"/>
    </source>
</evidence>
<dbReference type="AlphaFoldDB" id="A0AAV4V4N4"/>
<dbReference type="EMBL" id="BPLQ01012357">
    <property type="protein sequence ID" value="GIY64921.1"/>
    <property type="molecule type" value="Genomic_DNA"/>
</dbReference>
<sequence length="170" mass="18948">MVPSILGFLTRSDDYAFFYAFASRTRRVELQGSPTRDRSKLASAPSRPSPYLPTPSARPLHVLSSQTLRAASRMHAIPPLCGAALPLTDFAQTRARASLRKAVSSRAERISARLMPSTLPPLIRFPSPSFPLPPLHFSERRGLHAKETKAVQLSRKLIYRSEFPRLVSLQ</sequence>
<gene>
    <name evidence="2" type="ORF">CDAR_483141</name>
</gene>
<keyword evidence="3" id="KW-1185">Reference proteome</keyword>
<accession>A0AAV4V4N4</accession>
<proteinExistence type="predicted"/>
<comment type="caution">
    <text evidence="2">The sequence shown here is derived from an EMBL/GenBank/DDBJ whole genome shotgun (WGS) entry which is preliminary data.</text>
</comment>
<evidence type="ECO:0000313" key="2">
    <source>
        <dbReference type="EMBL" id="GIY64921.1"/>
    </source>
</evidence>